<keyword evidence="3" id="KW-1185">Reference proteome</keyword>
<feature type="region of interest" description="Disordered" evidence="1">
    <location>
        <begin position="26"/>
        <end position="66"/>
    </location>
</feature>
<dbReference type="STRING" id="561184.SAMN05216376_104227"/>
<accession>A0A0B3RV56</accession>
<dbReference type="AlphaFoldDB" id="A0A0B3RV56"/>
<organism evidence="2 3">
    <name type="scientific">Mameliella alba</name>
    <dbReference type="NCBI Taxonomy" id="561184"/>
    <lineage>
        <taxon>Bacteria</taxon>
        <taxon>Pseudomonadati</taxon>
        <taxon>Pseudomonadota</taxon>
        <taxon>Alphaproteobacteria</taxon>
        <taxon>Rhodobacterales</taxon>
        <taxon>Roseobacteraceae</taxon>
        <taxon>Mameliella</taxon>
    </lineage>
</organism>
<evidence type="ECO:0000256" key="1">
    <source>
        <dbReference type="SAM" id="MobiDB-lite"/>
    </source>
</evidence>
<gene>
    <name evidence="2" type="ORF">OA50_03601</name>
</gene>
<reference evidence="2 3" key="1">
    <citation type="submission" date="2014-10" db="EMBL/GenBank/DDBJ databases">
        <title>Genome sequence of Ponticoccus sp. strain UMTAT08 isolated from clonal culture of toxic dinoflagellate Alexandrium tamiyavanichii.</title>
        <authorList>
            <person name="Gan H.Y."/>
            <person name="Muhd D.-D."/>
            <person name="Mohd Noor M.E."/>
            <person name="Yeong Y.S."/>
            <person name="Usup G."/>
        </authorList>
    </citation>
    <scope>NUCLEOTIDE SEQUENCE [LARGE SCALE GENOMIC DNA]</scope>
    <source>
        <strain evidence="2 3">UMTAT08</strain>
    </source>
</reference>
<evidence type="ECO:0000313" key="3">
    <source>
        <dbReference type="Proteomes" id="UP000030960"/>
    </source>
</evidence>
<proteinExistence type="predicted"/>
<dbReference type="PATRIC" id="fig|1515334.3.peg.3617"/>
<dbReference type="EMBL" id="JSUQ01000014">
    <property type="protein sequence ID" value="KHQ51962.1"/>
    <property type="molecule type" value="Genomic_DNA"/>
</dbReference>
<dbReference type="RefSeq" id="WP_139022635.1">
    <property type="nucleotide sequence ID" value="NZ_JSUQ01000014.1"/>
</dbReference>
<protein>
    <submittedName>
        <fullName evidence="2">Uncharacterized protein</fullName>
    </submittedName>
</protein>
<comment type="caution">
    <text evidence="2">The sequence shown here is derived from an EMBL/GenBank/DDBJ whole genome shotgun (WGS) entry which is preliminary data.</text>
</comment>
<name>A0A0B3RV56_9RHOB</name>
<dbReference type="OrthoDB" id="9816009at2"/>
<feature type="compositionally biased region" description="Pro residues" evidence="1">
    <location>
        <begin position="54"/>
        <end position="66"/>
    </location>
</feature>
<evidence type="ECO:0000313" key="2">
    <source>
        <dbReference type="EMBL" id="KHQ51962.1"/>
    </source>
</evidence>
<sequence length="195" mass="20838">MFDLVLLVIAVASGGAGDAARLETAEAPPAAAVAEAPVAPRAETDEARPFSSEAPPPSAEADPAPPRELPYVAEQQVPSGKFTTAVEVKPILNATRSNWIAVREFNGQDLVYVTHLWSWRCGLVAIHIGINGAQPEPWPLPACNEDSPAPNAMPADELPYRAFALNSVEEMTVELIYDDLSIDRATFNRTGALIP</sequence>
<feature type="compositionally biased region" description="Low complexity" evidence="1">
    <location>
        <begin position="26"/>
        <end position="41"/>
    </location>
</feature>
<dbReference type="Proteomes" id="UP000030960">
    <property type="component" value="Unassembled WGS sequence"/>
</dbReference>